<gene>
    <name evidence="1" type="ORF">BCP12_008</name>
</gene>
<dbReference type="EMBL" id="KX987999">
    <property type="protein sequence ID" value="AQN32431.1"/>
    <property type="molecule type" value="Genomic_DNA"/>
</dbReference>
<evidence type="ECO:0000313" key="1">
    <source>
        <dbReference type="EMBL" id="AQN32431.1"/>
    </source>
</evidence>
<name>A0A2S0CS35_9CAUD</name>
<dbReference type="Proteomes" id="UP000246806">
    <property type="component" value="Genome"/>
</dbReference>
<reference evidence="1 2" key="1">
    <citation type="submission" date="2016-10" db="EMBL/GenBank/DDBJ databases">
        <title>Complete Genome Sequence of Bacillus Phage BCP12.</title>
        <authorList>
            <person name="Ghosh K."/>
            <person name="Kim K.-P."/>
        </authorList>
    </citation>
    <scope>NUCLEOTIDE SEQUENCE [LARGE SCALE GENOMIC DNA]</scope>
</reference>
<proteinExistence type="predicted"/>
<evidence type="ECO:0000313" key="2">
    <source>
        <dbReference type="Proteomes" id="UP000246806"/>
    </source>
</evidence>
<accession>A0A2S0CS35</accession>
<organism evidence="1 2">
    <name type="scientific">Bacillus phage BCP12</name>
    <dbReference type="NCBI Taxonomy" id="1913122"/>
    <lineage>
        <taxon>Viruses</taxon>
        <taxon>Duplodnaviria</taxon>
        <taxon>Heunggongvirae</taxon>
        <taxon>Uroviricota</taxon>
        <taxon>Caudoviricetes</taxon>
        <taxon>Herelleviridae</taxon>
        <taxon>Bastillevirinae</taxon>
        <taxon>Tsarbombavirus</taxon>
        <taxon>Tsarbombavirus BCP78</taxon>
    </lineage>
</organism>
<sequence length="212" mass="25259">MKKTRKKAMIRQTIKENYKALHKLHDQEEHIMRETVMKHYLCLNMRGLKPYKSFTRGKIYSAYEGKEPNYMVFTDEFGEKHPVDKEKLTNHFREVQMIEPEKYTLPMQLEWLKKQEEKIVRRQMNPHPLATKTHAEDMIAVQSLIPVIEKLMKEAQAEPTIEETVAEIMMSVERYEEIMKQLDTFKHHGKVDEDAHKWVRAIITSAYKGKVD</sequence>
<protein>
    <submittedName>
        <fullName evidence="1">Uncharacterized protein</fullName>
    </submittedName>
</protein>